<dbReference type="AlphaFoldDB" id="A0A4Q7IR70"/>
<dbReference type="EMBL" id="PPSX01000017">
    <property type="protein sequence ID" value="RZQ54295.1"/>
    <property type="molecule type" value="Genomic_DNA"/>
</dbReference>
<feature type="chain" id="PRO_5021028331" evidence="1">
    <location>
        <begin position="24"/>
        <end position="91"/>
    </location>
</feature>
<organism evidence="2 3">
    <name type="scientific">Pseudoalteromonas phenolica</name>
    <dbReference type="NCBI Taxonomy" id="161398"/>
    <lineage>
        <taxon>Bacteria</taxon>
        <taxon>Pseudomonadati</taxon>
        <taxon>Pseudomonadota</taxon>
        <taxon>Gammaproteobacteria</taxon>
        <taxon>Alteromonadales</taxon>
        <taxon>Pseudoalteromonadaceae</taxon>
        <taxon>Pseudoalteromonas</taxon>
    </lineage>
</organism>
<keyword evidence="1" id="KW-0732">Signal</keyword>
<comment type="caution">
    <text evidence="2">The sequence shown here is derived from an EMBL/GenBank/DDBJ whole genome shotgun (WGS) entry which is preliminary data.</text>
</comment>
<protein>
    <submittedName>
        <fullName evidence="2">Uncharacterized protein</fullName>
    </submittedName>
</protein>
<evidence type="ECO:0000313" key="2">
    <source>
        <dbReference type="EMBL" id="RZQ54295.1"/>
    </source>
</evidence>
<evidence type="ECO:0000256" key="1">
    <source>
        <dbReference type="SAM" id="SignalP"/>
    </source>
</evidence>
<name>A0A4Q7IR70_9GAMM</name>
<reference evidence="2 3" key="1">
    <citation type="submission" date="2018-01" db="EMBL/GenBank/DDBJ databases">
        <title>Co-occurrence of chitin degradation, pigmentation and bioactivity in marine Pseudoalteromonas.</title>
        <authorList>
            <person name="Paulsen S."/>
            <person name="Gram L."/>
            <person name="Machado H."/>
        </authorList>
    </citation>
    <scope>NUCLEOTIDE SEQUENCE [LARGE SCALE GENOMIC DNA]</scope>
    <source>
        <strain evidence="2 3">S3898</strain>
    </source>
</reference>
<evidence type="ECO:0000313" key="3">
    <source>
        <dbReference type="Proteomes" id="UP000291338"/>
    </source>
</evidence>
<gene>
    <name evidence="2" type="ORF">C1E23_04800</name>
</gene>
<sequence>MNIIKIFTLLCVFSLVNVSTAQAAEHDTLLSVNSVAIDQDNVNVIDDLDDTIISSADIIKGPINHFEFVLSISATTVQIEFSPIRAPPIKN</sequence>
<proteinExistence type="predicted"/>
<accession>A0A4Q7IR70</accession>
<feature type="signal peptide" evidence="1">
    <location>
        <begin position="1"/>
        <end position="23"/>
    </location>
</feature>
<dbReference type="Proteomes" id="UP000291338">
    <property type="component" value="Unassembled WGS sequence"/>
</dbReference>
<dbReference type="RefSeq" id="WP_130254487.1">
    <property type="nucleotide sequence ID" value="NZ_PPSX01000017.1"/>
</dbReference>